<organism evidence="2 3">
    <name type="scientific">Aliikangiella marina</name>
    <dbReference type="NCBI Taxonomy" id="1712262"/>
    <lineage>
        <taxon>Bacteria</taxon>
        <taxon>Pseudomonadati</taxon>
        <taxon>Pseudomonadota</taxon>
        <taxon>Gammaproteobacteria</taxon>
        <taxon>Oceanospirillales</taxon>
        <taxon>Pleioneaceae</taxon>
        <taxon>Aliikangiella</taxon>
    </lineage>
</organism>
<keyword evidence="1" id="KW-0732">Signal</keyword>
<sequence length="328" mass="36045">MQRRELLLGASSALFMLPTLSYAAWQTKQPLPYRVQEIYPTLHDGKIIVAGGLSPDRNPTRGVSSSVISYDPKTDTWSSLADLPEPRHHPFLVSYQSKLYGFSGFIGKGDQRWYASNDVLVLEDKKWRKSKVKMPFAMCETVAAVINDKIHLVSGRTPLKQANGQWSHHSDIDSHLVFDPATEQWTDAPAIPTARNSACSALVNNLWYVIGGRTVNGGNLATNEVYDVKNNQWQTRAPMPQAQGGLAAAAVGENIYVFGGEFFDNGGGVYKKVWQYDTNSDQWAQVGEMPVPRHGLGAVAIDNNIYVIAGAAKAGASETSDRLSVYKL</sequence>
<comment type="caution">
    <text evidence="2">The sequence shown here is derived from an EMBL/GenBank/DDBJ whole genome shotgun (WGS) entry which is preliminary data.</text>
</comment>
<keyword evidence="3" id="KW-1185">Reference proteome</keyword>
<dbReference type="Proteomes" id="UP000317839">
    <property type="component" value="Unassembled WGS sequence"/>
</dbReference>
<dbReference type="EMBL" id="VIKR01000003">
    <property type="protein sequence ID" value="TQV74095.1"/>
    <property type="molecule type" value="Genomic_DNA"/>
</dbReference>
<feature type="signal peptide" evidence="1">
    <location>
        <begin position="1"/>
        <end position="23"/>
    </location>
</feature>
<dbReference type="InterPro" id="IPR006652">
    <property type="entry name" value="Kelch_1"/>
</dbReference>
<dbReference type="AlphaFoldDB" id="A0A545TA60"/>
<dbReference type="Gene3D" id="2.120.10.80">
    <property type="entry name" value="Kelch-type beta propeller"/>
    <property type="match status" value="2"/>
</dbReference>
<dbReference type="PANTHER" id="PTHR45632">
    <property type="entry name" value="LD33804P"/>
    <property type="match status" value="1"/>
</dbReference>
<accession>A0A545TA60</accession>
<evidence type="ECO:0000313" key="3">
    <source>
        <dbReference type="Proteomes" id="UP000317839"/>
    </source>
</evidence>
<gene>
    <name evidence="2" type="ORF">FLL45_14660</name>
</gene>
<dbReference type="SMART" id="SM00612">
    <property type="entry name" value="Kelch"/>
    <property type="match status" value="5"/>
</dbReference>
<dbReference type="InterPro" id="IPR011043">
    <property type="entry name" value="Gal_Oxase/kelch_b-propeller"/>
</dbReference>
<evidence type="ECO:0000313" key="2">
    <source>
        <dbReference type="EMBL" id="TQV74095.1"/>
    </source>
</evidence>
<name>A0A545TA60_9GAMM</name>
<evidence type="ECO:0000256" key="1">
    <source>
        <dbReference type="SAM" id="SignalP"/>
    </source>
</evidence>
<feature type="chain" id="PRO_5021863865" evidence="1">
    <location>
        <begin position="24"/>
        <end position="328"/>
    </location>
</feature>
<dbReference type="InterPro" id="IPR015915">
    <property type="entry name" value="Kelch-typ_b-propeller"/>
</dbReference>
<proteinExistence type="predicted"/>
<dbReference type="RefSeq" id="WP_142942803.1">
    <property type="nucleotide sequence ID" value="NZ_VIKR01000003.1"/>
</dbReference>
<dbReference type="Pfam" id="PF24681">
    <property type="entry name" value="Kelch_KLHDC2_KLHL20_DRC7"/>
    <property type="match status" value="1"/>
</dbReference>
<dbReference type="Pfam" id="PF01344">
    <property type="entry name" value="Kelch_1"/>
    <property type="match status" value="1"/>
</dbReference>
<dbReference type="OrthoDB" id="9769308at2"/>
<protein>
    <submittedName>
        <fullName evidence="2">Galactose oxidase</fullName>
    </submittedName>
</protein>
<reference evidence="2 3" key="1">
    <citation type="submission" date="2019-06" db="EMBL/GenBank/DDBJ databases">
        <title>Draft genome of Aliikangiella marina GYP-15.</title>
        <authorList>
            <person name="Wang G."/>
        </authorList>
    </citation>
    <scope>NUCLEOTIDE SEQUENCE [LARGE SCALE GENOMIC DNA]</scope>
    <source>
        <strain evidence="2 3">GYP-15</strain>
    </source>
</reference>
<dbReference type="SUPFAM" id="SSF50965">
    <property type="entry name" value="Galactose oxidase, central domain"/>
    <property type="match status" value="1"/>
</dbReference>